<sequence>MHARTSRARTKVTMEDAGGSTARRQPSLSVNASRAPSGDWPPADEGPVSPTGRLMDGFYIVVSMGLGVPLNFPVLRAGIETQLARHPRFHSIQVTKDGKPPRWVHASALNLDDHITTPLLDGAAVASDPDKAVEDYVASLSTAPMDRSRPLWELHFLNYPTTEAASTVVIRVHHSLGDGMSLLTLLMASTRSAADPSRLPAMPAQPARSGSIYARPRPPWSAGTLAFITWAWWYVVLAWHTVVDVALFVATIMFVRDPQTLFKPADGGGGELPRRKRFVHRSLSLDDVKFLKHAMNCTVNDVIVGVTSAALSRYYFRKSGDTNTKIICLRSILLVNMRPTSGLQEYVNMMESGKSNDMTRRNQLGYIILPFQIAVHKDPLEYIRKAKKIVDRKKSSLEVMFTHMLAEVIIKTLGVKAAGVIFHRMISHTTISFSNMIGPAEQVEFYGHPVVSIAPSVYGPPEALTVHYQSYSNTIKVILAVDEAHFPDHGQLLDDFTESLRIIKDEASRL</sequence>
<name>A0A3B5ZNC4_WHEAT</name>
<dbReference type="InterPro" id="IPR009721">
    <property type="entry name" value="O-acyltransferase_WSD1_C"/>
</dbReference>
<feature type="domain" description="O-acyltransferase WSD1-like N-terminal" evidence="13">
    <location>
        <begin position="74"/>
        <end position="303"/>
    </location>
</feature>
<feature type="compositionally biased region" description="Polar residues" evidence="11">
    <location>
        <begin position="22"/>
        <end position="34"/>
    </location>
</feature>
<dbReference type="PANTHER" id="PTHR31650">
    <property type="entry name" value="O-ACYLTRANSFERASE (WSD1-LIKE) FAMILY PROTEIN"/>
    <property type="match status" value="1"/>
</dbReference>
<keyword evidence="12" id="KW-1133">Transmembrane helix</keyword>
<dbReference type="Pfam" id="PF06974">
    <property type="entry name" value="WS_DGAT_C"/>
    <property type="match status" value="1"/>
</dbReference>
<dbReference type="GO" id="GO:0005886">
    <property type="term" value="C:plasma membrane"/>
    <property type="evidence" value="ECO:0000318"/>
    <property type="project" value="GO_Central"/>
</dbReference>
<keyword evidence="12" id="KW-0472">Membrane</keyword>
<dbReference type="GO" id="GO:0004144">
    <property type="term" value="F:diacylglycerol O-acyltransferase activity"/>
    <property type="evidence" value="ECO:0007669"/>
    <property type="project" value="UniProtKB-EC"/>
</dbReference>
<dbReference type="InterPro" id="IPR004255">
    <property type="entry name" value="O-acyltransferase_WSD1_N"/>
</dbReference>
<dbReference type="InterPro" id="IPR045034">
    <property type="entry name" value="O-acyltransferase_WSD1-like"/>
</dbReference>
<keyword evidence="12" id="KW-0812">Transmembrane</keyword>
<dbReference type="Gramene" id="TraesWEE_scaffold_017871_01G000300.1">
    <property type="protein sequence ID" value="TraesWEE_scaffold_017871_01G000300.1"/>
    <property type="gene ID" value="TraesWEE_scaffold_017871_01G000300"/>
</dbReference>
<dbReference type="GO" id="GO:0047196">
    <property type="term" value="F:long-chain-alcohol O-fatty-acyltransferase activity"/>
    <property type="evidence" value="ECO:0007669"/>
    <property type="project" value="UniProtKB-EC"/>
</dbReference>
<keyword evidence="16" id="KW-1185">Reference proteome</keyword>
<organism evidence="15">
    <name type="scientific">Triticum aestivum</name>
    <name type="common">Wheat</name>
    <dbReference type="NCBI Taxonomy" id="4565"/>
    <lineage>
        <taxon>Eukaryota</taxon>
        <taxon>Viridiplantae</taxon>
        <taxon>Streptophyta</taxon>
        <taxon>Embryophyta</taxon>
        <taxon>Tracheophyta</taxon>
        <taxon>Spermatophyta</taxon>
        <taxon>Magnoliopsida</taxon>
        <taxon>Liliopsida</taxon>
        <taxon>Poales</taxon>
        <taxon>Poaceae</taxon>
        <taxon>BOP clade</taxon>
        <taxon>Pooideae</taxon>
        <taxon>Triticodae</taxon>
        <taxon>Triticeae</taxon>
        <taxon>Triticinae</taxon>
        <taxon>Triticum</taxon>
    </lineage>
</organism>
<evidence type="ECO:0000256" key="12">
    <source>
        <dbReference type="SAM" id="Phobius"/>
    </source>
</evidence>
<dbReference type="PANTHER" id="PTHR31650:SF77">
    <property type="entry name" value="O-ACYLTRANSFERASE WSD1 C-TERMINAL DOMAIN-CONTAINING PROTEIN"/>
    <property type="match status" value="1"/>
</dbReference>
<dbReference type="Proteomes" id="UP000019116">
    <property type="component" value="Chromosome 1D"/>
</dbReference>
<evidence type="ECO:0000256" key="5">
    <source>
        <dbReference type="ARBA" id="ARBA00022679"/>
    </source>
</evidence>
<comment type="pathway">
    <text evidence="3">Glycerolipid metabolism; triacylglycerol biosynthesis.</text>
</comment>
<dbReference type="Gramene" id="TraesKAR1D01G0010590.1">
    <property type="protein sequence ID" value="cds.TraesKAR1D01G0010590.1"/>
    <property type="gene ID" value="TraesKAR1D01G0010590"/>
</dbReference>
<reference evidence="15" key="1">
    <citation type="submission" date="2018-08" db="EMBL/GenBank/DDBJ databases">
        <authorList>
            <person name="Rossello M."/>
        </authorList>
    </citation>
    <scope>NUCLEOTIDE SEQUENCE [LARGE SCALE GENOMIC DNA]</scope>
    <source>
        <strain evidence="15">cv. Chinese Spring</strain>
    </source>
</reference>
<feature type="domain" description="O-acyltransferase WSD1 C-terminal" evidence="14">
    <location>
        <begin position="362"/>
        <end position="504"/>
    </location>
</feature>
<dbReference type="InterPro" id="IPR023213">
    <property type="entry name" value="CAT-like_dom_sf"/>
</dbReference>
<accession>A0A3B5ZNC4</accession>
<dbReference type="GO" id="GO:0008374">
    <property type="term" value="F:O-acyltransferase activity"/>
    <property type="evidence" value="ECO:0000318"/>
    <property type="project" value="GO_Central"/>
</dbReference>
<evidence type="ECO:0000256" key="3">
    <source>
        <dbReference type="ARBA" id="ARBA00004771"/>
    </source>
</evidence>
<evidence type="ECO:0000256" key="4">
    <source>
        <dbReference type="ARBA" id="ARBA00005189"/>
    </source>
</evidence>
<dbReference type="EnsemblPlants" id="TraesCS1D02G029300.1">
    <property type="protein sequence ID" value="TraesCS1D02G029300.1"/>
    <property type="gene ID" value="TraesCS1D02G029300"/>
</dbReference>
<dbReference type="SMR" id="A0A3B5ZNC4"/>
<dbReference type="SUPFAM" id="SSF52777">
    <property type="entry name" value="CoA-dependent acyltransferases"/>
    <property type="match status" value="1"/>
</dbReference>
<dbReference type="GO" id="GO:0019432">
    <property type="term" value="P:triglyceride biosynthetic process"/>
    <property type="evidence" value="ECO:0000318"/>
    <property type="project" value="GO_Central"/>
</dbReference>
<evidence type="ECO:0000313" key="15">
    <source>
        <dbReference type="EnsemblPlants" id="TraesCS1D02G029300.1"/>
    </source>
</evidence>
<proteinExistence type="inferred from homology"/>
<evidence type="ECO:0000256" key="8">
    <source>
        <dbReference type="ARBA" id="ARBA00024360"/>
    </source>
</evidence>
<comment type="subcellular location">
    <subcellularLocation>
        <location evidence="1">Cell membrane</location>
        <topology evidence="1">Single-pass membrane protein</topology>
    </subcellularLocation>
    <subcellularLocation>
        <location evidence="2">Endoplasmic reticulum membrane</location>
    </subcellularLocation>
</comment>
<evidence type="ECO:0000259" key="13">
    <source>
        <dbReference type="Pfam" id="PF03007"/>
    </source>
</evidence>
<evidence type="ECO:0000256" key="1">
    <source>
        <dbReference type="ARBA" id="ARBA00004162"/>
    </source>
</evidence>
<comment type="catalytic activity">
    <reaction evidence="10">
        <text>an acyl-CoA + a 1,2-diacyl-sn-glycerol = a triacyl-sn-glycerol + CoA</text>
        <dbReference type="Rhea" id="RHEA:10868"/>
        <dbReference type="ChEBI" id="CHEBI:17815"/>
        <dbReference type="ChEBI" id="CHEBI:57287"/>
        <dbReference type="ChEBI" id="CHEBI:58342"/>
        <dbReference type="ChEBI" id="CHEBI:64615"/>
        <dbReference type="EC" id="2.3.1.20"/>
    </reaction>
</comment>
<evidence type="ECO:0000313" key="16">
    <source>
        <dbReference type="Proteomes" id="UP000019116"/>
    </source>
</evidence>
<dbReference type="OrthoDB" id="619536at2759"/>
<evidence type="ECO:0000256" key="11">
    <source>
        <dbReference type="SAM" id="MobiDB-lite"/>
    </source>
</evidence>
<dbReference type="Gramene" id="TraesCS1D02G029300.1">
    <property type="protein sequence ID" value="TraesCS1D02G029300.1"/>
    <property type="gene ID" value="TraesCS1D02G029300"/>
</dbReference>
<feature type="region of interest" description="Disordered" evidence="11">
    <location>
        <begin position="1"/>
        <end position="48"/>
    </location>
</feature>
<comment type="pathway">
    <text evidence="4">Lipid metabolism.</text>
</comment>
<dbReference type="RefSeq" id="XP_044436567.1">
    <property type="nucleotide sequence ID" value="XM_044580632.1"/>
</dbReference>
<dbReference type="Gramene" id="TraesCS1D03G0055100.1">
    <property type="protein sequence ID" value="TraesCS1D03G0055100.1.CDS"/>
    <property type="gene ID" value="TraesCS1D03G0055100"/>
</dbReference>
<protein>
    <submittedName>
        <fullName evidence="15">Uncharacterized protein</fullName>
    </submittedName>
</protein>
<keyword evidence="5" id="KW-0808">Transferase</keyword>
<comment type="similarity">
    <text evidence="8">In the N-terminal section; belongs to the long-chain O-acyltransferase family.</text>
</comment>
<dbReference type="Pfam" id="PF03007">
    <property type="entry name" value="WS_DGAT_cat"/>
    <property type="match status" value="1"/>
</dbReference>
<dbReference type="PaxDb" id="4565-Traes_1DS_249123ED7.1"/>
<feature type="transmembrane region" description="Helical" evidence="12">
    <location>
        <begin position="231"/>
        <end position="255"/>
    </location>
</feature>
<dbReference type="Gene3D" id="3.30.559.10">
    <property type="entry name" value="Chloramphenicol acetyltransferase-like domain"/>
    <property type="match status" value="1"/>
</dbReference>
<gene>
    <name evidence="15" type="primary">LOC123162878</name>
</gene>
<dbReference type="STRING" id="4565.A0A3B5ZNC4"/>
<reference evidence="15" key="2">
    <citation type="submission" date="2018-10" db="UniProtKB">
        <authorList>
            <consortium name="EnsemblPlants"/>
        </authorList>
    </citation>
    <scope>IDENTIFICATION</scope>
</reference>
<dbReference type="Gramene" id="TraesJAG1D03G00411880.1">
    <property type="protein sequence ID" value="TraesJAG1D03G00411880.1"/>
    <property type="gene ID" value="TraesJAG1D03G00411880"/>
</dbReference>
<keyword evidence="7" id="KW-0012">Acyltransferase</keyword>
<dbReference type="GeneID" id="123162878"/>
<evidence type="ECO:0000256" key="6">
    <source>
        <dbReference type="ARBA" id="ARBA00022824"/>
    </source>
</evidence>
<dbReference type="UniPathway" id="UPA00282"/>
<evidence type="ECO:0000256" key="2">
    <source>
        <dbReference type="ARBA" id="ARBA00004586"/>
    </source>
</evidence>
<feature type="compositionally biased region" description="Basic residues" evidence="11">
    <location>
        <begin position="1"/>
        <end position="10"/>
    </location>
</feature>
<dbReference type="AlphaFoldDB" id="A0A3B5ZNC4"/>
<evidence type="ECO:0000259" key="14">
    <source>
        <dbReference type="Pfam" id="PF06974"/>
    </source>
</evidence>
<dbReference type="GO" id="GO:0005789">
    <property type="term" value="C:endoplasmic reticulum membrane"/>
    <property type="evidence" value="ECO:0007669"/>
    <property type="project" value="UniProtKB-SubCell"/>
</dbReference>
<evidence type="ECO:0000256" key="7">
    <source>
        <dbReference type="ARBA" id="ARBA00023315"/>
    </source>
</evidence>
<evidence type="ECO:0000256" key="9">
    <source>
        <dbReference type="ARBA" id="ARBA00047604"/>
    </source>
</evidence>
<comment type="catalytic activity">
    <reaction evidence="9">
        <text>a long chain fatty alcohol + a fatty acyl-CoA = a long-chain alcohol wax ester + CoA</text>
        <dbReference type="Rhea" id="RHEA:38443"/>
        <dbReference type="ChEBI" id="CHEBI:17135"/>
        <dbReference type="ChEBI" id="CHEBI:57287"/>
        <dbReference type="ChEBI" id="CHEBI:77636"/>
        <dbReference type="ChEBI" id="CHEBI:235323"/>
        <dbReference type="EC" id="2.3.1.75"/>
    </reaction>
</comment>
<dbReference type="Gramene" id="TraesLAC1D03G00415250.1">
    <property type="protein sequence ID" value="TraesLAC1D03G00415250.1"/>
    <property type="gene ID" value="TraesLAC1D03G00415250"/>
</dbReference>
<keyword evidence="6" id="KW-0256">Endoplasmic reticulum</keyword>
<evidence type="ECO:0000256" key="10">
    <source>
        <dbReference type="ARBA" id="ARBA00048109"/>
    </source>
</evidence>
<dbReference type="OMA" id="MHNIENA"/>